<dbReference type="GeneID" id="74944178"/>
<dbReference type="EMBL" id="CP104003">
    <property type="protein sequence ID" value="UWM53839.1"/>
    <property type="molecule type" value="Genomic_DNA"/>
</dbReference>
<evidence type="ECO:0000313" key="2">
    <source>
        <dbReference type="Proteomes" id="UP001057580"/>
    </source>
</evidence>
<organism evidence="1 2">
    <name type="scientific">Salinirubellus salinus</name>
    <dbReference type="NCBI Taxonomy" id="1364945"/>
    <lineage>
        <taxon>Archaea</taxon>
        <taxon>Methanobacteriati</taxon>
        <taxon>Methanobacteriota</taxon>
        <taxon>Stenosarchaea group</taxon>
        <taxon>Halobacteria</taxon>
        <taxon>Halobacteriales</taxon>
        <taxon>Natronomonadaceae</taxon>
        <taxon>Salinirubellus</taxon>
    </lineage>
</organism>
<accession>A0A9E7UAJ5</accession>
<name>A0A9E7UAJ5_9EURY</name>
<reference evidence="1" key="1">
    <citation type="submission" date="2022-09" db="EMBL/GenBank/DDBJ databases">
        <title>Diverse halophilic archaea isolated from saline environments.</title>
        <authorList>
            <person name="Cui H.-L."/>
        </authorList>
    </citation>
    <scope>NUCLEOTIDE SEQUENCE</scope>
    <source>
        <strain evidence="1">ZS-35-S2</strain>
    </source>
</reference>
<protein>
    <submittedName>
        <fullName evidence="1">Uncharacterized protein</fullName>
    </submittedName>
</protein>
<dbReference type="RefSeq" id="WP_260592833.1">
    <property type="nucleotide sequence ID" value="NZ_CP104003.1"/>
</dbReference>
<keyword evidence="2" id="KW-1185">Reference proteome</keyword>
<gene>
    <name evidence="1" type="ORF">N0B31_17110</name>
</gene>
<sequence>MTDDLPAELDPADLPDDPELLKQLVCDLYATVVASEEFIDQLDGAELDDETGMGWLTHHLAEGSPVGGERED</sequence>
<dbReference type="KEGG" id="ssai:N0B31_17110"/>
<evidence type="ECO:0000313" key="1">
    <source>
        <dbReference type="EMBL" id="UWM53839.1"/>
    </source>
</evidence>
<proteinExistence type="predicted"/>
<dbReference type="Proteomes" id="UP001057580">
    <property type="component" value="Chromosome"/>
</dbReference>
<dbReference type="AlphaFoldDB" id="A0A9E7UAJ5"/>